<dbReference type="PROSITE" id="PS51891">
    <property type="entry name" value="CENP_V_GFA"/>
    <property type="match status" value="1"/>
</dbReference>
<keyword evidence="4" id="KW-0456">Lyase</keyword>
<keyword evidence="7" id="KW-1185">Reference proteome</keyword>
<dbReference type="SUPFAM" id="SSF51316">
    <property type="entry name" value="Mss4-like"/>
    <property type="match status" value="1"/>
</dbReference>
<comment type="caution">
    <text evidence="6">The sequence shown here is derived from an EMBL/GenBank/DDBJ whole genome shotgun (WGS) entry which is preliminary data.</text>
</comment>
<organism evidence="6 7">
    <name type="scientific">Pseudooceanicola albus</name>
    <dbReference type="NCBI Taxonomy" id="2692189"/>
    <lineage>
        <taxon>Bacteria</taxon>
        <taxon>Pseudomonadati</taxon>
        <taxon>Pseudomonadota</taxon>
        <taxon>Alphaproteobacteria</taxon>
        <taxon>Rhodobacterales</taxon>
        <taxon>Paracoccaceae</taxon>
        <taxon>Pseudooceanicola</taxon>
    </lineage>
</organism>
<gene>
    <name evidence="6" type="ORF">GR170_12785</name>
</gene>
<dbReference type="EMBL" id="WUMU01000015">
    <property type="protein sequence ID" value="MXN18718.1"/>
    <property type="molecule type" value="Genomic_DNA"/>
</dbReference>
<evidence type="ECO:0000313" key="7">
    <source>
        <dbReference type="Proteomes" id="UP000477911"/>
    </source>
</evidence>
<dbReference type="GO" id="GO:0046872">
    <property type="term" value="F:metal ion binding"/>
    <property type="evidence" value="ECO:0007669"/>
    <property type="project" value="UniProtKB-KW"/>
</dbReference>
<feature type="domain" description="CENP-V/GFA" evidence="5">
    <location>
        <begin position="5"/>
        <end position="121"/>
    </location>
</feature>
<evidence type="ECO:0000259" key="5">
    <source>
        <dbReference type="PROSITE" id="PS51891"/>
    </source>
</evidence>
<evidence type="ECO:0000256" key="3">
    <source>
        <dbReference type="ARBA" id="ARBA00022833"/>
    </source>
</evidence>
<name>A0A6L7G5F3_9RHOB</name>
<evidence type="ECO:0000256" key="2">
    <source>
        <dbReference type="ARBA" id="ARBA00022723"/>
    </source>
</evidence>
<accession>A0A6L7G5F3</accession>
<dbReference type="InterPro" id="IPR006913">
    <property type="entry name" value="CENP-V/GFA"/>
</dbReference>
<dbReference type="Gene3D" id="3.90.1590.10">
    <property type="entry name" value="glutathione-dependent formaldehyde- activating enzyme (gfa)"/>
    <property type="match status" value="1"/>
</dbReference>
<dbReference type="GO" id="GO:0016846">
    <property type="term" value="F:carbon-sulfur lyase activity"/>
    <property type="evidence" value="ECO:0007669"/>
    <property type="project" value="InterPro"/>
</dbReference>
<evidence type="ECO:0000256" key="4">
    <source>
        <dbReference type="ARBA" id="ARBA00023239"/>
    </source>
</evidence>
<keyword evidence="2" id="KW-0479">Metal-binding</keyword>
<proteinExistence type="inferred from homology"/>
<comment type="similarity">
    <text evidence="1">Belongs to the Gfa family.</text>
</comment>
<dbReference type="PANTHER" id="PTHR33337">
    <property type="entry name" value="GFA DOMAIN-CONTAINING PROTEIN"/>
    <property type="match status" value="1"/>
</dbReference>
<evidence type="ECO:0000313" key="6">
    <source>
        <dbReference type="EMBL" id="MXN18718.1"/>
    </source>
</evidence>
<dbReference type="AlphaFoldDB" id="A0A6L7G5F3"/>
<dbReference type="InterPro" id="IPR011057">
    <property type="entry name" value="Mss4-like_sf"/>
</dbReference>
<protein>
    <submittedName>
        <fullName evidence="6">Aldehyde-activating protein</fullName>
    </submittedName>
</protein>
<dbReference type="Pfam" id="PF04828">
    <property type="entry name" value="GFA"/>
    <property type="match status" value="1"/>
</dbReference>
<sequence>MSQITTGGCLCGAVRFRIAGAFEHFFLCHCSRCRRDTGSAFAANLFSCVATITWEGDPACRRLFQLPGTRHARGFCARCGAALPSEQMDGALLVVPAGCLDTAPDIAPEAHLCHASRADWDHDLETLPKRDGLSG</sequence>
<dbReference type="Proteomes" id="UP000477911">
    <property type="component" value="Unassembled WGS sequence"/>
</dbReference>
<keyword evidence="3" id="KW-0862">Zinc</keyword>
<reference evidence="6 7" key="1">
    <citation type="submission" date="2019-12" db="EMBL/GenBank/DDBJ databases">
        <authorList>
            <person name="Li M."/>
        </authorList>
    </citation>
    <scope>NUCLEOTIDE SEQUENCE [LARGE SCALE GENOMIC DNA]</scope>
    <source>
        <strain evidence="6 7">GBMRC 2024</strain>
    </source>
</reference>
<evidence type="ECO:0000256" key="1">
    <source>
        <dbReference type="ARBA" id="ARBA00005495"/>
    </source>
</evidence>
<dbReference type="PANTHER" id="PTHR33337:SF40">
    <property type="entry name" value="CENP-V_GFA DOMAIN-CONTAINING PROTEIN-RELATED"/>
    <property type="match status" value="1"/>
</dbReference>